<accession>A0ABN9LIS7</accession>
<evidence type="ECO:0000256" key="5">
    <source>
        <dbReference type="ARBA" id="ARBA00023136"/>
    </source>
</evidence>
<protein>
    <recommendedName>
        <fullName evidence="7">Tetraspanin</fullName>
    </recommendedName>
</protein>
<comment type="similarity">
    <text evidence="2 7">Belongs to the tetraspanin (TM4SF) family.</text>
</comment>
<reference evidence="8" key="1">
    <citation type="submission" date="2023-07" db="EMBL/GenBank/DDBJ databases">
        <authorList>
            <person name="Stuckert A."/>
        </authorList>
    </citation>
    <scope>NUCLEOTIDE SEQUENCE</scope>
</reference>
<dbReference type="PRINTS" id="PR00259">
    <property type="entry name" value="TMFOUR"/>
</dbReference>
<gene>
    <name evidence="8" type="ORF">RIMI_LOCUS8887977</name>
</gene>
<evidence type="ECO:0000313" key="9">
    <source>
        <dbReference type="Proteomes" id="UP001176940"/>
    </source>
</evidence>
<dbReference type="PANTHER" id="PTHR19282">
    <property type="entry name" value="TETRASPANIN"/>
    <property type="match status" value="1"/>
</dbReference>
<dbReference type="EMBL" id="CAUEEQ010017986">
    <property type="protein sequence ID" value="CAJ0940730.1"/>
    <property type="molecule type" value="Genomic_DNA"/>
</dbReference>
<dbReference type="Pfam" id="PF00335">
    <property type="entry name" value="Tetraspanin"/>
    <property type="match status" value="1"/>
</dbReference>
<proteinExistence type="inferred from homology"/>
<feature type="transmembrane region" description="Helical" evidence="7">
    <location>
        <begin position="208"/>
        <end position="231"/>
    </location>
</feature>
<comment type="caution">
    <text evidence="8">The sequence shown here is derived from an EMBL/GenBank/DDBJ whole genome shotgun (WGS) entry which is preliminary data.</text>
</comment>
<organism evidence="8 9">
    <name type="scientific">Ranitomeya imitator</name>
    <name type="common">mimic poison frog</name>
    <dbReference type="NCBI Taxonomy" id="111125"/>
    <lineage>
        <taxon>Eukaryota</taxon>
        <taxon>Metazoa</taxon>
        <taxon>Chordata</taxon>
        <taxon>Craniata</taxon>
        <taxon>Vertebrata</taxon>
        <taxon>Euteleostomi</taxon>
        <taxon>Amphibia</taxon>
        <taxon>Batrachia</taxon>
        <taxon>Anura</taxon>
        <taxon>Neobatrachia</taxon>
        <taxon>Hyloidea</taxon>
        <taxon>Dendrobatidae</taxon>
        <taxon>Dendrobatinae</taxon>
        <taxon>Ranitomeya</taxon>
    </lineage>
</organism>
<evidence type="ECO:0000313" key="8">
    <source>
        <dbReference type="EMBL" id="CAJ0940730.1"/>
    </source>
</evidence>
<dbReference type="InterPro" id="IPR008952">
    <property type="entry name" value="Tetraspanin_EC2_sf"/>
</dbReference>
<dbReference type="InterPro" id="IPR018499">
    <property type="entry name" value="Tetraspanin/Peripherin"/>
</dbReference>
<keyword evidence="6" id="KW-0325">Glycoprotein</keyword>
<evidence type="ECO:0000256" key="6">
    <source>
        <dbReference type="ARBA" id="ARBA00023180"/>
    </source>
</evidence>
<dbReference type="InterPro" id="IPR000301">
    <property type="entry name" value="Tetraspanin_animals"/>
</dbReference>
<evidence type="ECO:0000256" key="3">
    <source>
        <dbReference type="ARBA" id="ARBA00022692"/>
    </source>
</evidence>
<keyword evidence="4 7" id="KW-1133">Transmembrane helix</keyword>
<feature type="transmembrane region" description="Helical" evidence="7">
    <location>
        <begin position="88"/>
        <end position="107"/>
    </location>
</feature>
<evidence type="ECO:0000256" key="4">
    <source>
        <dbReference type="ARBA" id="ARBA00022989"/>
    </source>
</evidence>
<dbReference type="PANTHER" id="PTHR19282:SF548">
    <property type="entry name" value="TETRASPANIN"/>
    <property type="match status" value="1"/>
</dbReference>
<keyword evidence="5 7" id="KW-0472">Membrane</keyword>
<dbReference type="Proteomes" id="UP001176940">
    <property type="component" value="Unassembled WGS sequence"/>
</dbReference>
<feature type="transmembrane region" description="Helical" evidence="7">
    <location>
        <begin position="55"/>
        <end position="76"/>
    </location>
</feature>
<name>A0ABN9LIS7_9NEOB</name>
<dbReference type="Gene3D" id="1.10.1450.10">
    <property type="entry name" value="Tetraspanin"/>
    <property type="match status" value="1"/>
</dbReference>
<keyword evidence="3 7" id="KW-0812">Transmembrane</keyword>
<feature type="transmembrane region" description="Helical" evidence="7">
    <location>
        <begin position="12"/>
        <end position="35"/>
    </location>
</feature>
<evidence type="ECO:0000256" key="2">
    <source>
        <dbReference type="ARBA" id="ARBA00006840"/>
    </source>
</evidence>
<evidence type="ECO:0000256" key="1">
    <source>
        <dbReference type="ARBA" id="ARBA00004141"/>
    </source>
</evidence>
<comment type="subcellular location">
    <subcellularLocation>
        <location evidence="1 7">Membrane</location>
        <topology evidence="1 7">Multi-pass membrane protein</topology>
    </subcellularLocation>
</comment>
<dbReference type="SUPFAM" id="SSF48652">
    <property type="entry name" value="Tetraspanin"/>
    <property type="match status" value="1"/>
</dbReference>
<evidence type="ECO:0000256" key="7">
    <source>
        <dbReference type="RuleBase" id="RU361218"/>
    </source>
</evidence>
<sequence length="241" mass="26473">MKTEDNVVCVKAGLLCVILFYWVTGVALICLGASAQMKLSDVSVVVVETSSGAPMVLTIVGMVIFFLSGFGAVAAIKENNILIKIFTGIMLLVFAAEIVVGMSAYSYRDKLHRDLLTRFMKVMDKYGVEKPVTRAVDGVQQRFQCCGAKNFTDWFNVSSGIYENSVPSSCCRIPRQKCGEDALGHSETLYQEGCVLKMKMWFSEHFDVIGAVGIGLGFTQILGILFSCLLVKILQDNYVPM</sequence>
<keyword evidence="9" id="KW-1185">Reference proteome</keyword>
<dbReference type="PIRSF" id="PIRSF002419">
    <property type="entry name" value="Tetraspanin"/>
    <property type="match status" value="1"/>
</dbReference>